<feature type="transmembrane region" description="Helical" evidence="5">
    <location>
        <begin position="158"/>
        <end position="182"/>
    </location>
</feature>
<dbReference type="EMBL" id="CAJPIN010018762">
    <property type="protein sequence ID" value="CAG2062131.1"/>
    <property type="molecule type" value="Genomic_DNA"/>
</dbReference>
<protein>
    <recommendedName>
        <fullName evidence="6">Major facilitator superfamily (MFS) profile domain-containing protein</fullName>
    </recommendedName>
</protein>
<proteinExistence type="predicted"/>
<evidence type="ECO:0000256" key="4">
    <source>
        <dbReference type="ARBA" id="ARBA00023136"/>
    </source>
</evidence>
<organism evidence="7 8">
    <name type="scientific">Timema podura</name>
    <name type="common">Walking stick</name>
    <dbReference type="NCBI Taxonomy" id="61482"/>
    <lineage>
        <taxon>Eukaryota</taxon>
        <taxon>Metazoa</taxon>
        <taxon>Ecdysozoa</taxon>
        <taxon>Arthropoda</taxon>
        <taxon>Hexapoda</taxon>
        <taxon>Insecta</taxon>
        <taxon>Pterygota</taxon>
        <taxon>Neoptera</taxon>
        <taxon>Polyneoptera</taxon>
        <taxon>Phasmatodea</taxon>
        <taxon>Timematodea</taxon>
        <taxon>Timematoidea</taxon>
        <taxon>Timematidae</taxon>
        <taxon>Timema</taxon>
    </lineage>
</organism>
<evidence type="ECO:0000256" key="5">
    <source>
        <dbReference type="SAM" id="Phobius"/>
    </source>
</evidence>
<reference evidence="7" key="1">
    <citation type="submission" date="2021-03" db="EMBL/GenBank/DDBJ databases">
        <authorList>
            <person name="Tran Van P."/>
        </authorList>
    </citation>
    <scope>NUCLEOTIDE SEQUENCE</scope>
</reference>
<keyword evidence="4 5" id="KW-0472">Membrane</keyword>
<feature type="transmembrane region" description="Helical" evidence="5">
    <location>
        <begin position="135"/>
        <end position="152"/>
    </location>
</feature>
<feature type="non-terminal residue" evidence="7">
    <location>
        <position position="184"/>
    </location>
</feature>
<dbReference type="InterPro" id="IPR005828">
    <property type="entry name" value="MFS_sugar_transport-like"/>
</dbReference>
<evidence type="ECO:0000313" key="8">
    <source>
        <dbReference type="Proteomes" id="UP001153148"/>
    </source>
</evidence>
<accession>A0ABN7P4U2</accession>
<gene>
    <name evidence="7" type="ORF">TPAB3V08_LOCUS9084</name>
</gene>
<keyword evidence="3 5" id="KW-1133">Transmembrane helix</keyword>
<dbReference type="SUPFAM" id="SSF103473">
    <property type="entry name" value="MFS general substrate transporter"/>
    <property type="match status" value="1"/>
</dbReference>
<keyword evidence="8" id="KW-1185">Reference proteome</keyword>
<feature type="transmembrane region" description="Helical" evidence="5">
    <location>
        <begin position="105"/>
        <end position="128"/>
    </location>
</feature>
<dbReference type="PROSITE" id="PS50850">
    <property type="entry name" value="MFS"/>
    <property type="match status" value="1"/>
</dbReference>
<dbReference type="Gene3D" id="1.20.1250.20">
    <property type="entry name" value="MFS general substrate transporter like domains"/>
    <property type="match status" value="1"/>
</dbReference>
<dbReference type="Pfam" id="PF00083">
    <property type="entry name" value="Sugar_tr"/>
    <property type="match status" value="1"/>
</dbReference>
<comment type="caution">
    <text evidence="7">The sequence shown here is derived from an EMBL/GenBank/DDBJ whole genome shotgun (WGS) entry which is preliminary data.</text>
</comment>
<evidence type="ECO:0000259" key="6">
    <source>
        <dbReference type="PROSITE" id="PS50850"/>
    </source>
</evidence>
<name>A0ABN7P4U2_TIMPD</name>
<evidence type="ECO:0000313" key="7">
    <source>
        <dbReference type="EMBL" id="CAG2062131.1"/>
    </source>
</evidence>
<evidence type="ECO:0000256" key="1">
    <source>
        <dbReference type="ARBA" id="ARBA00004141"/>
    </source>
</evidence>
<keyword evidence="2 5" id="KW-0812">Transmembrane</keyword>
<evidence type="ECO:0000256" key="2">
    <source>
        <dbReference type="ARBA" id="ARBA00022692"/>
    </source>
</evidence>
<evidence type="ECO:0000256" key="3">
    <source>
        <dbReference type="ARBA" id="ARBA00022989"/>
    </source>
</evidence>
<sequence length="184" mass="20251">MELTDTARDPYRTRSWDPGFDGCPLNTSATDYPKMVSLSIPKTSDVYDRCMMYAVNYSQLLSDGVTVADTTWPKTPCRHGWEFNFTDVPYSTIATELGWVCDQAALASVAQAVFFCGAILGGLVFGWIADRYGRIPALVGTNTVGLVAGVATAFCNTFWAFCLCRFLVGLAFDNCFTMMYILGE</sequence>
<comment type="subcellular location">
    <subcellularLocation>
        <location evidence="1">Membrane</location>
        <topology evidence="1">Multi-pass membrane protein</topology>
    </subcellularLocation>
</comment>
<dbReference type="InterPro" id="IPR020846">
    <property type="entry name" value="MFS_dom"/>
</dbReference>
<dbReference type="Proteomes" id="UP001153148">
    <property type="component" value="Unassembled WGS sequence"/>
</dbReference>
<feature type="domain" description="Major facilitator superfamily (MFS) profile" evidence="6">
    <location>
        <begin position="34"/>
        <end position="184"/>
    </location>
</feature>
<dbReference type="InterPro" id="IPR036259">
    <property type="entry name" value="MFS_trans_sf"/>
</dbReference>
<dbReference type="PANTHER" id="PTHR24064">
    <property type="entry name" value="SOLUTE CARRIER FAMILY 22 MEMBER"/>
    <property type="match status" value="1"/>
</dbReference>